<feature type="transmembrane region" description="Helical" evidence="7">
    <location>
        <begin position="182"/>
        <end position="199"/>
    </location>
</feature>
<dbReference type="GO" id="GO:0005254">
    <property type="term" value="F:chloride channel activity"/>
    <property type="evidence" value="ECO:0007669"/>
    <property type="project" value="TreeGrafter"/>
</dbReference>
<feature type="non-terminal residue" evidence="9">
    <location>
        <position position="1"/>
    </location>
</feature>
<keyword evidence="10" id="KW-1185">Reference proteome</keyword>
<keyword evidence="5 7" id="KW-1133">Transmembrane helix</keyword>
<sequence>MRVIVMICGMLVAVNGQVEGDEWIDPTDMLNYDSTSKTMRKVDESKGHDDTADNICIKDDKECKDKTNLVIRPNPSACCLKLSILQQQVEELKNIAVDLKTASGYDPVFERKLGELIESIQKLDFHQEEGHHSTSYEWLLVFAEQCERFLLTWSSTVLTFVWDTSIHNIYPIFMDILKCYEFWAFPAFVTSLLVGICLYKTSL</sequence>
<protein>
    <recommendedName>
        <fullName evidence="3">Chloride channel CLIC-like protein 1</fullName>
    </recommendedName>
</protein>
<proteinExistence type="inferred from homology"/>
<evidence type="ECO:0000256" key="8">
    <source>
        <dbReference type="SAM" id="SignalP"/>
    </source>
</evidence>
<comment type="caution">
    <text evidence="9">The sequence shown here is derived from an EMBL/GenBank/DDBJ whole genome shotgun (WGS) entry which is preliminary data.</text>
</comment>
<keyword evidence="8" id="KW-0732">Signal</keyword>
<keyword evidence="4 7" id="KW-0812">Transmembrane</keyword>
<feature type="chain" id="PRO_5035300684" description="Chloride channel CLIC-like protein 1" evidence="8">
    <location>
        <begin position="21"/>
        <end position="203"/>
    </location>
</feature>
<evidence type="ECO:0000256" key="5">
    <source>
        <dbReference type="ARBA" id="ARBA00022989"/>
    </source>
</evidence>
<accession>A0A8J7P389</accession>
<name>A0A8J7P389_ATRSP</name>
<feature type="non-terminal residue" evidence="9">
    <location>
        <position position="203"/>
    </location>
</feature>
<evidence type="ECO:0000256" key="1">
    <source>
        <dbReference type="ARBA" id="ARBA00004141"/>
    </source>
</evidence>
<dbReference type="InterPro" id="IPR009231">
    <property type="entry name" value="Chloride_chnl_CLIC-like"/>
</dbReference>
<comment type="subcellular location">
    <subcellularLocation>
        <location evidence="1">Membrane</location>
        <topology evidence="1">Multi-pass membrane protein</topology>
    </subcellularLocation>
</comment>
<dbReference type="GO" id="GO:0016020">
    <property type="term" value="C:membrane"/>
    <property type="evidence" value="ECO:0007669"/>
    <property type="project" value="UniProtKB-SubCell"/>
</dbReference>
<dbReference type="Proteomes" id="UP000736164">
    <property type="component" value="Unassembled WGS sequence"/>
</dbReference>
<dbReference type="EMBL" id="JAAWVO010070815">
    <property type="protein sequence ID" value="MBN3324485.1"/>
    <property type="molecule type" value="Genomic_DNA"/>
</dbReference>
<evidence type="ECO:0000256" key="2">
    <source>
        <dbReference type="ARBA" id="ARBA00005944"/>
    </source>
</evidence>
<evidence type="ECO:0000313" key="9">
    <source>
        <dbReference type="EMBL" id="MBN3324485.1"/>
    </source>
</evidence>
<comment type="similarity">
    <text evidence="2">Belongs to the chloride channel MCLC family.</text>
</comment>
<dbReference type="PANTHER" id="PTHR34093:SF1">
    <property type="entry name" value="CHLORIDE CHANNEL CLIC-LIKE PROTEIN 1"/>
    <property type="match status" value="1"/>
</dbReference>
<dbReference type="AlphaFoldDB" id="A0A8J7P389"/>
<keyword evidence="6 7" id="KW-0472">Membrane</keyword>
<evidence type="ECO:0000256" key="6">
    <source>
        <dbReference type="ARBA" id="ARBA00023136"/>
    </source>
</evidence>
<evidence type="ECO:0000256" key="7">
    <source>
        <dbReference type="SAM" id="Phobius"/>
    </source>
</evidence>
<dbReference type="PANTHER" id="PTHR34093">
    <property type="entry name" value="CHLORIDE CHANNEL CLIC-LIKE PROTEIN 1"/>
    <property type="match status" value="1"/>
</dbReference>
<organism evidence="9 10">
    <name type="scientific">Atractosteus spatula</name>
    <name type="common">Alligator gar</name>
    <name type="synonym">Lepisosteus spatula</name>
    <dbReference type="NCBI Taxonomy" id="7917"/>
    <lineage>
        <taxon>Eukaryota</taxon>
        <taxon>Metazoa</taxon>
        <taxon>Chordata</taxon>
        <taxon>Craniata</taxon>
        <taxon>Vertebrata</taxon>
        <taxon>Euteleostomi</taxon>
        <taxon>Actinopterygii</taxon>
        <taxon>Neopterygii</taxon>
        <taxon>Holostei</taxon>
        <taxon>Semionotiformes</taxon>
        <taxon>Lepisosteidae</taxon>
        <taxon>Atractosteus</taxon>
    </lineage>
</organism>
<dbReference type="GO" id="GO:0005783">
    <property type="term" value="C:endoplasmic reticulum"/>
    <property type="evidence" value="ECO:0007669"/>
    <property type="project" value="TreeGrafter"/>
</dbReference>
<evidence type="ECO:0000313" key="10">
    <source>
        <dbReference type="Proteomes" id="UP000736164"/>
    </source>
</evidence>
<evidence type="ECO:0000256" key="3">
    <source>
        <dbReference type="ARBA" id="ARBA00015571"/>
    </source>
</evidence>
<evidence type="ECO:0000256" key="4">
    <source>
        <dbReference type="ARBA" id="ARBA00022692"/>
    </source>
</evidence>
<dbReference type="Pfam" id="PF05934">
    <property type="entry name" value="MCLC"/>
    <property type="match status" value="1"/>
</dbReference>
<gene>
    <name evidence="9" type="primary">Clcc1_1</name>
    <name evidence="9" type="ORF">GTO95_0011849</name>
</gene>
<reference evidence="9" key="1">
    <citation type="journal article" date="2021" name="Cell">
        <title>Tracing the genetic footprints of vertebrate landing in non-teleost ray-finned fishes.</title>
        <authorList>
            <person name="Bi X."/>
            <person name="Wang K."/>
            <person name="Yang L."/>
            <person name="Pan H."/>
            <person name="Jiang H."/>
            <person name="Wei Q."/>
            <person name="Fang M."/>
            <person name="Yu H."/>
            <person name="Zhu C."/>
            <person name="Cai Y."/>
            <person name="He Y."/>
            <person name="Gan X."/>
            <person name="Zeng H."/>
            <person name="Yu D."/>
            <person name="Zhu Y."/>
            <person name="Jiang H."/>
            <person name="Qiu Q."/>
            <person name="Yang H."/>
            <person name="Zhang Y.E."/>
            <person name="Wang W."/>
            <person name="Zhu M."/>
            <person name="He S."/>
            <person name="Zhang G."/>
        </authorList>
    </citation>
    <scope>NUCLEOTIDE SEQUENCE</scope>
    <source>
        <strain evidence="9">Allg_001</strain>
    </source>
</reference>
<feature type="signal peptide" evidence="8">
    <location>
        <begin position="1"/>
        <end position="20"/>
    </location>
</feature>